<evidence type="ECO:0000313" key="7">
    <source>
        <dbReference type="Proteomes" id="UP000242287"/>
    </source>
</evidence>
<name>A0A2A9NCK3_9AGAR</name>
<protein>
    <submittedName>
        <fullName evidence="6">Uncharacterized protein</fullName>
    </submittedName>
</protein>
<evidence type="ECO:0000256" key="1">
    <source>
        <dbReference type="ARBA" id="ARBA00022593"/>
    </source>
</evidence>
<dbReference type="PANTHER" id="PTHR12652">
    <property type="entry name" value="PEROXISOMAL BIOGENESIS FACTOR 11"/>
    <property type="match status" value="1"/>
</dbReference>
<dbReference type="InterPro" id="IPR008733">
    <property type="entry name" value="PEX11"/>
</dbReference>
<evidence type="ECO:0000256" key="5">
    <source>
        <dbReference type="SAM" id="MobiDB-lite"/>
    </source>
</evidence>
<dbReference type="OrthoDB" id="10005898at2759"/>
<evidence type="ECO:0000256" key="2">
    <source>
        <dbReference type="ARBA" id="ARBA00023136"/>
    </source>
</evidence>
<evidence type="ECO:0000313" key="6">
    <source>
        <dbReference type="EMBL" id="PFH48755.1"/>
    </source>
</evidence>
<comment type="subcellular location">
    <subcellularLocation>
        <location evidence="4">Peroxisome membrane</location>
    </subcellularLocation>
</comment>
<dbReference type="STRING" id="703135.A0A2A9NCK3"/>
<feature type="compositionally biased region" description="Low complexity" evidence="5">
    <location>
        <begin position="298"/>
        <end position="310"/>
    </location>
</feature>
<accession>A0A2A9NCK3</accession>
<dbReference type="GO" id="GO:0016559">
    <property type="term" value="P:peroxisome fission"/>
    <property type="evidence" value="ECO:0007669"/>
    <property type="project" value="InterPro"/>
</dbReference>
<dbReference type="PANTHER" id="PTHR12652:SF25">
    <property type="entry name" value="MICROBODY (PEROXISOME) PROLIFERATION PROTEIN PEROXIN 11C (EUROFUNG)"/>
    <property type="match status" value="1"/>
</dbReference>
<proteinExistence type="predicted"/>
<organism evidence="6 7">
    <name type="scientific">Amanita thiersii Skay4041</name>
    <dbReference type="NCBI Taxonomy" id="703135"/>
    <lineage>
        <taxon>Eukaryota</taxon>
        <taxon>Fungi</taxon>
        <taxon>Dikarya</taxon>
        <taxon>Basidiomycota</taxon>
        <taxon>Agaricomycotina</taxon>
        <taxon>Agaricomycetes</taxon>
        <taxon>Agaricomycetidae</taxon>
        <taxon>Agaricales</taxon>
        <taxon>Pluteineae</taxon>
        <taxon>Amanitaceae</taxon>
        <taxon>Amanita</taxon>
    </lineage>
</organism>
<gene>
    <name evidence="6" type="ORF">AMATHDRAFT_64702</name>
</gene>
<evidence type="ECO:0000256" key="3">
    <source>
        <dbReference type="ARBA" id="ARBA00023140"/>
    </source>
</evidence>
<keyword evidence="3" id="KW-0576">Peroxisome</keyword>
<dbReference type="AlphaFoldDB" id="A0A2A9NCK3"/>
<sequence>MSRVSKPGKLSYLNDSVLGAFVHVPPSDTLNHLVRYLSTWSGCDKFFQLIQYTLKLIVPLLHLRARLQYRAGLRKAPTSNAAAGYDKLSGMISDSRMLGRFWGMLPILQWLISLERNPQPTRTLHTIERLQGWSMLAYYPLEHLYCLCVHGVVPSRFPLQLPFLQNVKKNVRLDANKLALWSCRFWAVYVILQFAHLKEDKMLLEARQRSLRKGKGTGLTAEGKYELKQKWDIYWSEVLTNLANFPLTIHWSLEKGLFKDNTWVNIFGFIAAVASFRSGWKATALPPPPTIDEEQEKAVQQAEAAVETPD</sequence>
<dbReference type="Proteomes" id="UP000242287">
    <property type="component" value="Unassembled WGS sequence"/>
</dbReference>
<dbReference type="GO" id="GO:0005778">
    <property type="term" value="C:peroxisomal membrane"/>
    <property type="evidence" value="ECO:0007669"/>
    <property type="project" value="UniProtKB-SubCell"/>
</dbReference>
<reference evidence="6 7" key="1">
    <citation type="submission" date="2014-02" db="EMBL/GenBank/DDBJ databases">
        <title>Transposable element dynamics among asymbiotic and ectomycorrhizal Amanita fungi.</title>
        <authorList>
            <consortium name="DOE Joint Genome Institute"/>
            <person name="Hess J."/>
            <person name="Skrede I."/>
            <person name="Wolfe B."/>
            <person name="LaButti K."/>
            <person name="Ohm R.A."/>
            <person name="Grigoriev I.V."/>
            <person name="Pringle A."/>
        </authorList>
    </citation>
    <scope>NUCLEOTIDE SEQUENCE [LARGE SCALE GENOMIC DNA]</scope>
    <source>
        <strain evidence="6 7">SKay4041</strain>
    </source>
</reference>
<keyword evidence="2" id="KW-0472">Membrane</keyword>
<feature type="region of interest" description="Disordered" evidence="5">
    <location>
        <begin position="285"/>
        <end position="310"/>
    </location>
</feature>
<dbReference type="Pfam" id="PF05648">
    <property type="entry name" value="PEX11"/>
    <property type="match status" value="1"/>
</dbReference>
<keyword evidence="7" id="KW-1185">Reference proteome</keyword>
<dbReference type="EMBL" id="KZ302051">
    <property type="protein sequence ID" value="PFH48755.1"/>
    <property type="molecule type" value="Genomic_DNA"/>
</dbReference>
<keyword evidence="1" id="KW-0962">Peroxisome biogenesis</keyword>
<evidence type="ECO:0000256" key="4">
    <source>
        <dbReference type="ARBA" id="ARBA00046271"/>
    </source>
</evidence>